<evidence type="ECO:0000256" key="1">
    <source>
        <dbReference type="SAM" id="MobiDB-lite"/>
    </source>
</evidence>
<keyword evidence="3" id="KW-1185">Reference proteome</keyword>
<evidence type="ECO:0000313" key="2">
    <source>
        <dbReference type="EMBL" id="THV04171.1"/>
    </source>
</evidence>
<feature type="compositionally biased region" description="Polar residues" evidence="1">
    <location>
        <begin position="51"/>
        <end position="77"/>
    </location>
</feature>
<proteinExistence type="predicted"/>
<sequence>MAPADFKSQLKRELEDEEQFLAQSAKRTRREASSKAGIEIERYIGPGGYLDSQTTDTQYFDFSESQASGSSNLNLESQVDYGPRDDDLYRPESQSQDELPQLEPCRSTKQVVVPDLSDFDLISPSRLSLSRPSDDTNTPWGPDSDKQNSLNNILSARYLNAPDPVTRFLEKRDSDSGKSRWLDWRDEAEADSPARLATKLLFDNPQAASAFHQANSLQKTHTTVASQLVRVAYRLVHAGGCSENPEALRNTIADGKMLLDLADELVDEEISVHKLVDEMYAYSS</sequence>
<dbReference type="AlphaFoldDB" id="A0A4S8MN81"/>
<name>A0A4S8MN81_DENBC</name>
<feature type="region of interest" description="Disordered" evidence="1">
    <location>
        <begin position="123"/>
        <end position="148"/>
    </location>
</feature>
<reference evidence="2 3" key="1">
    <citation type="journal article" date="2019" name="Nat. Ecol. Evol.">
        <title>Megaphylogeny resolves global patterns of mushroom evolution.</title>
        <authorList>
            <person name="Varga T."/>
            <person name="Krizsan K."/>
            <person name="Foldi C."/>
            <person name="Dima B."/>
            <person name="Sanchez-Garcia M."/>
            <person name="Sanchez-Ramirez S."/>
            <person name="Szollosi G.J."/>
            <person name="Szarkandi J.G."/>
            <person name="Papp V."/>
            <person name="Albert L."/>
            <person name="Andreopoulos W."/>
            <person name="Angelini C."/>
            <person name="Antonin V."/>
            <person name="Barry K.W."/>
            <person name="Bougher N.L."/>
            <person name="Buchanan P."/>
            <person name="Buyck B."/>
            <person name="Bense V."/>
            <person name="Catcheside P."/>
            <person name="Chovatia M."/>
            <person name="Cooper J."/>
            <person name="Damon W."/>
            <person name="Desjardin D."/>
            <person name="Finy P."/>
            <person name="Geml J."/>
            <person name="Haridas S."/>
            <person name="Hughes K."/>
            <person name="Justo A."/>
            <person name="Karasinski D."/>
            <person name="Kautmanova I."/>
            <person name="Kiss B."/>
            <person name="Kocsube S."/>
            <person name="Kotiranta H."/>
            <person name="LaButti K.M."/>
            <person name="Lechner B.E."/>
            <person name="Liimatainen K."/>
            <person name="Lipzen A."/>
            <person name="Lukacs Z."/>
            <person name="Mihaltcheva S."/>
            <person name="Morgado L.N."/>
            <person name="Niskanen T."/>
            <person name="Noordeloos M.E."/>
            <person name="Ohm R.A."/>
            <person name="Ortiz-Santana B."/>
            <person name="Ovrebo C."/>
            <person name="Racz N."/>
            <person name="Riley R."/>
            <person name="Savchenko A."/>
            <person name="Shiryaev A."/>
            <person name="Soop K."/>
            <person name="Spirin V."/>
            <person name="Szebenyi C."/>
            <person name="Tomsovsky M."/>
            <person name="Tulloss R.E."/>
            <person name="Uehling J."/>
            <person name="Grigoriev I.V."/>
            <person name="Vagvolgyi C."/>
            <person name="Papp T."/>
            <person name="Martin F.M."/>
            <person name="Miettinen O."/>
            <person name="Hibbett D.S."/>
            <person name="Nagy L.G."/>
        </authorList>
    </citation>
    <scope>NUCLEOTIDE SEQUENCE [LARGE SCALE GENOMIC DNA]</scope>
    <source>
        <strain evidence="2 3">CBS 962.96</strain>
    </source>
</reference>
<evidence type="ECO:0000313" key="3">
    <source>
        <dbReference type="Proteomes" id="UP000297245"/>
    </source>
</evidence>
<dbReference type="Proteomes" id="UP000297245">
    <property type="component" value="Unassembled WGS sequence"/>
</dbReference>
<accession>A0A4S8MN81</accession>
<gene>
    <name evidence="2" type="ORF">K435DRAFT_851169</name>
</gene>
<dbReference type="EMBL" id="ML179059">
    <property type="protein sequence ID" value="THV04171.1"/>
    <property type="molecule type" value="Genomic_DNA"/>
</dbReference>
<dbReference type="OrthoDB" id="3049134at2759"/>
<organism evidence="2 3">
    <name type="scientific">Dendrothele bispora (strain CBS 962.96)</name>
    <dbReference type="NCBI Taxonomy" id="1314807"/>
    <lineage>
        <taxon>Eukaryota</taxon>
        <taxon>Fungi</taxon>
        <taxon>Dikarya</taxon>
        <taxon>Basidiomycota</taxon>
        <taxon>Agaricomycotina</taxon>
        <taxon>Agaricomycetes</taxon>
        <taxon>Agaricomycetidae</taxon>
        <taxon>Agaricales</taxon>
        <taxon>Agaricales incertae sedis</taxon>
        <taxon>Dendrothele</taxon>
    </lineage>
</organism>
<feature type="region of interest" description="Disordered" evidence="1">
    <location>
        <begin position="45"/>
        <end position="107"/>
    </location>
</feature>
<protein>
    <submittedName>
        <fullName evidence="2">Uncharacterized protein</fullName>
    </submittedName>
</protein>